<feature type="domain" description="Fibronectin type-III" evidence="7">
    <location>
        <begin position="710"/>
        <end position="795"/>
    </location>
</feature>
<dbReference type="Proteomes" id="UP000294114">
    <property type="component" value="Unassembled WGS sequence"/>
</dbReference>
<dbReference type="Pfam" id="PF24517">
    <property type="entry name" value="CBM96"/>
    <property type="match status" value="1"/>
</dbReference>
<comment type="caution">
    <text evidence="8">The sequence shown here is derived from an EMBL/GenBank/DDBJ whole genome shotgun (WGS) entry which is preliminary data.</text>
</comment>
<dbReference type="EMBL" id="SHLD01000001">
    <property type="protein sequence ID" value="RZU75681.1"/>
    <property type="molecule type" value="Genomic_DNA"/>
</dbReference>
<keyword evidence="3" id="KW-0732">Signal</keyword>
<dbReference type="OrthoDB" id="2662392at2"/>
<dbReference type="InterPro" id="IPR013783">
    <property type="entry name" value="Ig-like_fold"/>
</dbReference>
<feature type="region of interest" description="Disordered" evidence="6">
    <location>
        <begin position="700"/>
        <end position="722"/>
    </location>
</feature>
<dbReference type="GO" id="GO:0003993">
    <property type="term" value="F:acid phosphatase activity"/>
    <property type="evidence" value="ECO:0007669"/>
    <property type="project" value="InterPro"/>
</dbReference>
<keyword evidence="9" id="KW-1185">Reference proteome</keyword>
<dbReference type="InterPro" id="IPR055372">
    <property type="entry name" value="CBM96"/>
</dbReference>
<dbReference type="InterPro" id="IPR004843">
    <property type="entry name" value="Calcineurin-like_PHP"/>
</dbReference>
<dbReference type="Gene3D" id="2.60.40.10">
    <property type="entry name" value="Immunoglobulins"/>
    <property type="match status" value="5"/>
</dbReference>
<dbReference type="SUPFAM" id="SSF49265">
    <property type="entry name" value="Fibronectin type III"/>
    <property type="match status" value="2"/>
</dbReference>
<feature type="domain" description="Fibronectin type-III" evidence="7">
    <location>
        <begin position="436"/>
        <end position="523"/>
    </location>
</feature>
<dbReference type="PROSITE" id="PS50853">
    <property type="entry name" value="FN3"/>
    <property type="match status" value="3"/>
</dbReference>
<evidence type="ECO:0000256" key="6">
    <source>
        <dbReference type="SAM" id="MobiDB-lite"/>
    </source>
</evidence>
<dbReference type="InterPro" id="IPR029052">
    <property type="entry name" value="Metallo-depent_PP-like"/>
</dbReference>
<dbReference type="GO" id="GO:0005576">
    <property type="term" value="C:extracellular region"/>
    <property type="evidence" value="ECO:0007669"/>
    <property type="project" value="UniProtKB-SubCell"/>
</dbReference>
<evidence type="ECO:0000256" key="2">
    <source>
        <dbReference type="ARBA" id="ARBA00022525"/>
    </source>
</evidence>
<gene>
    <name evidence="8" type="ORF">EV384_4240</name>
</gene>
<comment type="subcellular location">
    <subcellularLocation>
        <location evidence="1">Secreted</location>
    </subcellularLocation>
</comment>
<keyword evidence="2" id="KW-0964">Secreted</keyword>
<dbReference type="InterPro" id="IPR036116">
    <property type="entry name" value="FN3_sf"/>
</dbReference>
<dbReference type="Pfam" id="PF00149">
    <property type="entry name" value="Metallophos"/>
    <property type="match status" value="1"/>
</dbReference>
<keyword evidence="5" id="KW-0119">Carbohydrate metabolism</keyword>
<sequence length="946" mass="97802">MNLGRATRPRAAFAVVAVLIAAGLNLALSGRAESASPTCQTSNAPGGLYTVLVCLTQPSSDSTIVGDTLVTATVNVTVGTSPGVAKTEWTLDGQHLLTDFQSPHQFTLSTADFADGEYAIAVSAKMRDGYVTPATVITATFANGNATAPPNTRQWSVPPIHARGPQEPFVVAAVGDGAGGETNAVNVTNALVGWDPDLFLYLGDVYEEGTLTEFKNWYGGATAFYGRLRGVTTPIIGNHEYNGSVAEGYFHFWDNIPHYYSYDANGWHFIAIDSTSNYNKVAPGTPQYEWLAADLAANRSPCTVVFWHHPLFSVGSEDPAPRMQAMWDLMAANHVTLLVTGHDHNYQRWAPMGAGGALAGDGIVELVVGGGGHSSQGFASSDARVVKTNKSYGAVRMELFGNRADMRYHAAGATGTTLVDSSTVSCKGTDGLAPTPPADLTATVNPTPSVSLAWSGATDNYGVTGYRVYRDGTAVADLAATATSWTDASVAGATRYEYTVDAVDAAGNRSTRTPPVAVTTLGPDTTPPTAPGGLAAAAAPDAVTLTWSPATDNVGVTGYTVLRDGVMVATVTDPTYADSAVPANESHTWTVRAWDAAANASAESNAVTAVRDTLAPSAPPNLRVTSVQPGAVSLAWDASTDNVGVAEYQVFRDGNLLAAISPDRTFSDYTVGTTGTSHTYLVTAVDAAGNVSGPSNPVTVTAADSSPPTAPTNLQASATGPNRVELSWGPATDDVGVAAYTVYRDGTILGTTTGATFTDTTALSETSYTYLVSAFDAAGNSSGPSAPALATTPATTPVLAVADTYVKASSPTSRYGSATVLRVDADPVTNAYLKFTVSGQTGVVLRARLKVWVAAGSSNGFVVRPVADSTWSEALTNWNNAPLIDDTSIAATGRTTSGTWVTLDITPLISGNGTFTVGLTSNGASSSSYGSRESSTAPLLLLDVTS</sequence>
<evidence type="ECO:0000313" key="9">
    <source>
        <dbReference type="Proteomes" id="UP000294114"/>
    </source>
</evidence>
<dbReference type="Gene3D" id="3.60.21.10">
    <property type="match status" value="1"/>
</dbReference>
<dbReference type="PANTHER" id="PTHR22953">
    <property type="entry name" value="ACID PHOSPHATASE RELATED"/>
    <property type="match status" value="1"/>
</dbReference>
<dbReference type="Pfam" id="PF17957">
    <property type="entry name" value="Big_7"/>
    <property type="match status" value="1"/>
</dbReference>
<dbReference type="AlphaFoldDB" id="A0A4Q8BEA4"/>
<accession>A0A4Q8BEA4</accession>
<evidence type="ECO:0000259" key="7">
    <source>
        <dbReference type="PROSITE" id="PS50853"/>
    </source>
</evidence>
<protein>
    <submittedName>
        <fullName evidence="8">Fibronectin type 3 domain-containing protein</fullName>
    </submittedName>
</protein>
<dbReference type="RefSeq" id="WP_130335855.1">
    <property type="nucleotide sequence ID" value="NZ_SHLD01000001.1"/>
</dbReference>
<keyword evidence="5" id="KW-0624">Polysaccharide degradation</keyword>
<dbReference type="GO" id="GO:0016798">
    <property type="term" value="F:hydrolase activity, acting on glycosyl bonds"/>
    <property type="evidence" value="ECO:0007669"/>
    <property type="project" value="UniProtKB-KW"/>
</dbReference>
<feature type="compositionally biased region" description="Polar residues" evidence="6">
    <location>
        <begin position="700"/>
        <end position="720"/>
    </location>
</feature>
<evidence type="ECO:0000256" key="4">
    <source>
        <dbReference type="ARBA" id="ARBA00023295"/>
    </source>
</evidence>
<proteinExistence type="predicted"/>
<dbReference type="PANTHER" id="PTHR22953:SF153">
    <property type="entry name" value="PURPLE ACID PHOSPHATASE"/>
    <property type="match status" value="1"/>
</dbReference>
<name>A0A4Q8BEA4_9ACTN</name>
<evidence type="ECO:0000256" key="3">
    <source>
        <dbReference type="ARBA" id="ARBA00022729"/>
    </source>
</evidence>
<dbReference type="SUPFAM" id="SSF56300">
    <property type="entry name" value="Metallo-dependent phosphatases"/>
    <property type="match status" value="1"/>
</dbReference>
<keyword evidence="4" id="KW-0378">Hydrolase</keyword>
<dbReference type="GO" id="GO:0000272">
    <property type="term" value="P:polysaccharide catabolic process"/>
    <property type="evidence" value="ECO:0007669"/>
    <property type="project" value="UniProtKB-KW"/>
</dbReference>
<keyword evidence="4" id="KW-0326">Glycosidase</keyword>
<dbReference type="SMART" id="SM00060">
    <property type="entry name" value="FN3"/>
    <property type="match status" value="4"/>
</dbReference>
<dbReference type="CDD" id="cd00063">
    <property type="entry name" value="FN3"/>
    <property type="match status" value="3"/>
</dbReference>
<dbReference type="InterPro" id="IPR003961">
    <property type="entry name" value="FN3_dom"/>
</dbReference>
<reference evidence="8 9" key="1">
    <citation type="submission" date="2019-02" db="EMBL/GenBank/DDBJ databases">
        <title>Sequencing the genomes of 1000 actinobacteria strains.</title>
        <authorList>
            <person name="Klenk H.-P."/>
        </authorList>
    </citation>
    <scope>NUCLEOTIDE SEQUENCE [LARGE SCALE GENOMIC DNA]</scope>
    <source>
        <strain evidence="8 9">DSM 45612</strain>
    </source>
</reference>
<organism evidence="8 9">
    <name type="scientific">Micromonospora kangleipakensis</name>
    <dbReference type="NCBI Taxonomy" id="1077942"/>
    <lineage>
        <taxon>Bacteria</taxon>
        <taxon>Bacillati</taxon>
        <taxon>Actinomycetota</taxon>
        <taxon>Actinomycetes</taxon>
        <taxon>Micromonosporales</taxon>
        <taxon>Micromonosporaceae</taxon>
        <taxon>Micromonospora</taxon>
    </lineage>
</organism>
<evidence type="ECO:0000256" key="5">
    <source>
        <dbReference type="ARBA" id="ARBA00023326"/>
    </source>
</evidence>
<dbReference type="InterPro" id="IPR039331">
    <property type="entry name" value="PAPs-like"/>
</dbReference>
<feature type="domain" description="Fibronectin type-III" evidence="7">
    <location>
        <begin position="618"/>
        <end position="705"/>
    </location>
</feature>
<evidence type="ECO:0000256" key="1">
    <source>
        <dbReference type="ARBA" id="ARBA00004613"/>
    </source>
</evidence>
<evidence type="ECO:0000313" key="8">
    <source>
        <dbReference type="EMBL" id="RZU75681.1"/>
    </source>
</evidence>
<dbReference type="NCBIfam" id="NF033679">
    <property type="entry name" value="DNRLRE_dom"/>
    <property type="match status" value="1"/>
</dbReference>